<keyword evidence="1" id="KW-0175">Coiled coil</keyword>
<protein>
    <submittedName>
        <fullName evidence="3">Uncharacterized protein</fullName>
    </submittedName>
</protein>
<evidence type="ECO:0000313" key="3">
    <source>
        <dbReference type="EMBL" id="OWZ10404.1"/>
    </source>
</evidence>
<organism evidence="3 4">
    <name type="scientific">Phytophthora megakarya</name>
    <dbReference type="NCBI Taxonomy" id="4795"/>
    <lineage>
        <taxon>Eukaryota</taxon>
        <taxon>Sar</taxon>
        <taxon>Stramenopiles</taxon>
        <taxon>Oomycota</taxon>
        <taxon>Peronosporomycetes</taxon>
        <taxon>Peronosporales</taxon>
        <taxon>Peronosporaceae</taxon>
        <taxon>Phytophthora</taxon>
    </lineage>
</organism>
<accession>A0A225VZ43</accession>
<feature type="region of interest" description="Disordered" evidence="2">
    <location>
        <begin position="208"/>
        <end position="228"/>
    </location>
</feature>
<gene>
    <name evidence="3" type="ORF">PHMEG_00016751</name>
</gene>
<dbReference type="OrthoDB" id="77577at2759"/>
<proteinExistence type="predicted"/>
<feature type="compositionally biased region" description="Polar residues" evidence="2">
    <location>
        <begin position="209"/>
        <end position="228"/>
    </location>
</feature>
<reference evidence="4" key="1">
    <citation type="submission" date="2017-03" db="EMBL/GenBank/DDBJ databases">
        <title>Phytopthora megakarya and P. palmivora, two closely related causual agents of cacao black pod achieved similar genome size and gene model numbers by different mechanisms.</title>
        <authorList>
            <person name="Ali S."/>
            <person name="Shao J."/>
            <person name="Larry D.J."/>
            <person name="Kronmiller B."/>
            <person name="Shen D."/>
            <person name="Strem M.D."/>
            <person name="Melnick R.L."/>
            <person name="Guiltinan M.J."/>
            <person name="Tyler B.M."/>
            <person name="Meinhardt L.W."/>
            <person name="Bailey B.A."/>
        </authorList>
    </citation>
    <scope>NUCLEOTIDE SEQUENCE [LARGE SCALE GENOMIC DNA]</scope>
    <source>
        <strain evidence="4">zdho120</strain>
    </source>
</reference>
<name>A0A225VZ43_9STRA</name>
<dbReference type="EMBL" id="NBNE01002455">
    <property type="protein sequence ID" value="OWZ10404.1"/>
    <property type="molecule type" value="Genomic_DNA"/>
</dbReference>
<feature type="coiled-coil region" evidence="1">
    <location>
        <begin position="530"/>
        <end position="557"/>
    </location>
</feature>
<evidence type="ECO:0000313" key="4">
    <source>
        <dbReference type="Proteomes" id="UP000198211"/>
    </source>
</evidence>
<keyword evidence="4" id="KW-1185">Reference proteome</keyword>
<evidence type="ECO:0000256" key="2">
    <source>
        <dbReference type="SAM" id="MobiDB-lite"/>
    </source>
</evidence>
<dbReference type="STRING" id="4795.A0A225VZ43"/>
<evidence type="ECO:0000256" key="1">
    <source>
        <dbReference type="SAM" id="Coils"/>
    </source>
</evidence>
<comment type="caution">
    <text evidence="3">The sequence shown here is derived from an EMBL/GenBank/DDBJ whole genome shotgun (WGS) entry which is preliminary data.</text>
</comment>
<dbReference type="Proteomes" id="UP000198211">
    <property type="component" value="Unassembled WGS sequence"/>
</dbReference>
<sequence>MVITARLKIKEDDMEGIRGISESTAPIDSIIEVGDRRIGILRAMLPPIHKSTNELLNEHCGSGTGAGFYKGNDRKQDAVSVGALSSFSPVLDRMAERLHTLEGENEYFRGEIQSLRQFYSSNQQLHENDKLSVGKVAEDLQRLAHSFNTKLQADMNHHQHEQQKAALLFAEVSRLGHRFEGLEKELRGVVDNTHRKFEALEQHTHFMASVSSKQQQQDMSPSRNSELQRQLNDIQDAMIQLRSELDTDRSARRKNDATNDTKLGIQLARLNSKLMGDKRDIARALDEQRQLVTGADFQRLTSYMREFSRVNDHLLALERRLHSEFGQIKRVFQALAGDVDARFQCVLSEVTNGLKMWHAAQAQHEAQFELRFHGLEEAVRVVTIAVQSKLCTMEEVIPLEVQARQKNDDKLRRRVERVVKALSHAIETSRGEYLTQQSTLAERVHQLELIQDQTSDEVNMQSMLVHRMYQLELSQQNASEEINMQHNTMRETIQAFMEDSNAMLIRLAAVVEQERVKGIQLVTVREKPPVDTSTHLHEELAAEVKRLKEELETLHTTPAQNCRKLVPSVTEVAPEPVVTEDIRVETLPSWMTMHAQECRQFFDFLNWSVDDVRREIAVVHCLDAVIDQIIETQACGDLSILAKGVDEIELHVPSQLHLRNVIIQAVFAKICNYLAIN</sequence>
<dbReference type="AlphaFoldDB" id="A0A225VZ43"/>